<evidence type="ECO:0000313" key="3">
    <source>
        <dbReference type="Proteomes" id="UP000887116"/>
    </source>
</evidence>
<name>A0A8X6KGG2_TRICU</name>
<reference evidence="2" key="1">
    <citation type="submission" date="2020-07" db="EMBL/GenBank/DDBJ databases">
        <title>Multicomponent nature underlies the extraordinary mechanical properties of spider dragline silk.</title>
        <authorList>
            <person name="Kono N."/>
            <person name="Nakamura H."/>
            <person name="Mori M."/>
            <person name="Yoshida Y."/>
            <person name="Ohtoshi R."/>
            <person name="Malay A.D."/>
            <person name="Moran D.A.P."/>
            <person name="Tomita M."/>
            <person name="Numata K."/>
            <person name="Arakawa K."/>
        </authorList>
    </citation>
    <scope>NUCLEOTIDE SEQUENCE</scope>
</reference>
<protein>
    <submittedName>
        <fullName evidence="2">Uncharacterized protein</fullName>
    </submittedName>
</protein>
<sequence length="151" mass="17713">MTRWSSRFDSEISIRNNYISILKVLSNILLTSTKQDEKQEALAIKKHMEKFQFVFLLIFQCQVLQSINLTSKALQSPKIDLENAKTMLNSSLTSIENLRDNFANIKEEAIGLAKKWGITPEFEKKRHRKVRQLFDDFNADEKLQERHRTIV</sequence>
<dbReference type="EMBL" id="BMAO01001119">
    <property type="protein sequence ID" value="GFQ71163.1"/>
    <property type="molecule type" value="Genomic_DNA"/>
</dbReference>
<feature type="coiled-coil region" evidence="1">
    <location>
        <begin position="81"/>
        <end position="115"/>
    </location>
</feature>
<evidence type="ECO:0000313" key="2">
    <source>
        <dbReference type="EMBL" id="GFQ71163.1"/>
    </source>
</evidence>
<dbReference type="AlphaFoldDB" id="A0A8X6KGG2"/>
<evidence type="ECO:0000256" key="1">
    <source>
        <dbReference type="SAM" id="Coils"/>
    </source>
</evidence>
<dbReference type="Proteomes" id="UP000887116">
    <property type="component" value="Unassembled WGS sequence"/>
</dbReference>
<keyword evidence="3" id="KW-1185">Reference proteome</keyword>
<organism evidence="2 3">
    <name type="scientific">Trichonephila clavata</name>
    <name type="common">Joro spider</name>
    <name type="synonym">Nephila clavata</name>
    <dbReference type="NCBI Taxonomy" id="2740835"/>
    <lineage>
        <taxon>Eukaryota</taxon>
        <taxon>Metazoa</taxon>
        <taxon>Ecdysozoa</taxon>
        <taxon>Arthropoda</taxon>
        <taxon>Chelicerata</taxon>
        <taxon>Arachnida</taxon>
        <taxon>Araneae</taxon>
        <taxon>Araneomorphae</taxon>
        <taxon>Entelegynae</taxon>
        <taxon>Araneoidea</taxon>
        <taxon>Nephilidae</taxon>
        <taxon>Trichonephila</taxon>
    </lineage>
</organism>
<comment type="caution">
    <text evidence="2">The sequence shown here is derived from an EMBL/GenBank/DDBJ whole genome shotgun (WGS) entry which is preliminary data.</text>
</comment>
<dbReference type="OrthoDB" id="6778351at2759"/>
<accession>A0A8X6KGG2</accession>
<gene>
    <name evidence="2" type="primary">g.648</name>
    <name evidence="2" type="ORF">TNCT_447291</name>
</gene>
<proteinExistence type="predicted"/>
<keyword evidence="1" id="KW-0175">Coiled coil</keyword>